<protein>
    <recommendedName>
        <fullName evidence="4">Type II secretion system protein GspF domain-containing protein</fullName>
    </recommendedName>
</protein>
<organism evidence="2 3">
    <name type="scientific">Hominilimicola fabiformis</name>
    <dbReference type="NCBI Taxonomy" id="2885356"/>
    <lineage>
        <taxon>Bacteria</taxon>
        <taxon>Bacillati</taxon>
        <taxon>Bacillota</taxon>
        <taxon>Clostridia</taxon>
        <taxon>Eubacteriales</taxon>
        <taxon>Oscillospiraceae</taxon>
        <taxon>Hominilimicola</taxon>
    </lineage>
</organism>
<proteinExistence type="predicted"/>
<evidence type="ECO:0000256" key="1">
    <source>
        <dbReference type="SAM" id="Phobius"/>
    </source>
</evidence>
<reference evidence="2 3" key="1">
    <citation type="submission" date="2021-10" db="EMBL/GenBank/DDBJ databases">
        <title>Anaerobic single-cell dispensing facilitates the cultivation of human gut bacteria.</title>
        <authorList>
            <person name="Afrizal A."/>
        </authorList>
    </citation>
    <scope>NUCLEOTIDE SEQUENCE [LARGE SCALE GENOMIC DNA]</scope>
    <source>
        <strain evidence="2 3">CLA-AA-H232</strain>
    </source>
</reference>
<keyword evidence="1" id="KW-0472">Membrane</keyword>
<evidence type="ECO:0000313" key="2">
    <source>
        <dbReference type="EMBL" id="MCC2211359.1"/>
    </source>
</evidence>
<dbReference type="Proteomes" id="UP001198242">
    <property type="component" value="Unassembled WGS sequence"/>
</dbReference>
<keyword evidence="1" id="KW-1133">Transmembrane helix</keyword>
<feature type="transmembrane region" description="Helical" evidence="1">
    <location>
        <begin position="88"/>
        <end position="108"/>
    </location>
</feature>
<feature type="transmembrane region" description="Helical" evidence="1">
    <location>
        <begin position="261"/>
        <end position="282"/>
    </location>
</feature>
<keyword evidence="3" id="KW-1185">Reference proteome</keyword>
<comment type="caution">
    <text evidence="2">The sequence shown here is derived from an EMBL/GenBank/DDBJ whole genome shotgun (WGS) entry which is preliminary data.</text>
</comment>
<sequence>MTIIIIFILISAGIFSILSSVLKLPPYSATQRLRGVAGKTKMTETLNQRLLLPVMKLVAPFIRLDDFKERRMKIKLERAGIIFTPKEYYARAVVMAAGTAIIGTLAAVAIMPSMAVVVCILAVIVYFHFFGEVNDRLKEKDELIESELPKFIRAIVQGLKTEKDVIKLLESYSTIAGKGLQYDIEVLVLDLKSGNFENAMLDFDKRVGNAYMSRLTKALIAVNRGDNQEAALNHLLSDMSLLSHETMQRELNKRPGRVKMMVIPIVVIGIFTLFYVVGVNLFNSLGGIM</sequence>
<dbReference type="EMBL" id="JAJEQM010000016">
    <property type="protein sequence ID" value="MCC2211359.1"/>
    <property type="molecule type" value="Genomic_DNA"/>
</dbReference>
<keyword evidence="1" id="KW-0812">Transmembrane</keyword>
<dbReference type="AlphaFoldDB" id="A0AAE3JA27"/>
<feature type="transmembrane region" description="Helical" evidence="1">
    <location>
        <begin position="114"/>
        <end position="131"/>
    </location>
</feature>
<gene>
    <name evidence="2" type="ORF">LKE05_11240</name>
</gene>
<dbReference type="RefSeq" id="WP_022230052.1">
    <property type="nucleotide sequence ID" value="NZ_JAJEQM010000016.1"/>
</dbReference>
<evidence type="ECO:0008006" key="4">
    <source>
        <dbReference type="Google" id="ProtNLM"/>
    </source>
</evidence>
<accession>A0AAE3JA27</accession>
<name>A0AAE3JA27_9FIRM</name>
<evidence type="ECO:0000313" key="3">
    <source>
        <dbReference type="Proteomes" id="UP001198242"/>
    </source>
</evidence>